<dbReference type="PANTHER" id="PTHR43581">
    <property type="entry name" value="ATP/GTP PHOSPHATASE"/>
    <property type="match status" value="1"/>
</dbReference>
<dbReference type="Gene3D" id="3.40.50.300">
    <property type="entry name" value="P-loop containing nucleotide triphosphate hydrolases"/>
    <property type="match status" value="2"/>
</dbReference>
<proteinExistence type="predicted"/>
<dbReference type="InterPro" id="IPR003959">
    <property type="entry name" value="ATPase_AAA_core"/>
</dbReference>
<reference evidence="3" key="1">
    <citation type="submission" date="2022-06" db="EMBL/GenBank/DDBJ databases">
        <authorList>
            <person name="Ping M."/>
        </authorList>
    </citation>
    <scope>NUCLEOTIDE SEQUENCE</scope>
    <source>
        <strain evidence="3">JCM11759T</strain>
    </source>
</reference>
<dbReference type="EMBL" id="CP099837">
    <property type="protein sequence ID" value="USY19427.1"/>
    <property type="molecule type" value="Genomic_DNA"/>
</dbReference>
<gene>
    <name evidence="3" type="ORF">NE857_29965</name>
</gene>
<dbReference type="InterPro" id="IPR027417">
    <property type="entry name" value="P-loop_NTPase"/>
</dbReference>
<feature type="region of interest" description="Disordered" evidence="1">
    <location>
        <begin position="117"/>
        <end position="147"/>
    </location>
</feature>
<dbReference type="InterPro" id="IPR051396">
    <property type="entry name" value="Bact_Antivir_Def_Nuclease"/>
</dbReference>
<evidence type="ECO:0000256" key="1">
    <source>
        <dbReference type="SAM" id="MobiDB-lite"/>
    </source>
</evidence>
<dbReference type="Pfam" id="PF13476">
    <property type="entry name" value="AAA_23"/>
    <property type="match status" value="1"/>
</dbReference>
<dbReference type="PANTHER" id="PTHR43581:SF2">
    <property type="entry name" value="EXCINUCLEASE ATPASE SUBUNIT"/>
    <property type="match status" value="1"/>
</dbReference>
<dbReference type="InterPro" id="IPR003593">
    <property type="entry name" value="AAA+_ATPase"/>
</dbReference>
<dbReference type="Pfam" id="PF13304">
    <property type="entry name" value="AAA_21"/>
    <property type="match status" value="1"/>
</dbReference>
<name>A0ABY5D4X8_9ACTN</name>
<feature type="domain" description="AAA+ ATPase" evidence="2">
    <location>
        <begin position="32"/>
        <end position="361"/>
    </location>
</feature>
<dbReference type="SUPFAM" id="SSF52540">
    <property type="entry name" value="P-loop containing nucleoside triphosphate hydrolases"/>
    <property type="match status" value="1"/>
</dbReference>
<evidence type="ECO:0000259" key="2">
    <source>
        <dbReference type="SMART" id="SM00382"/>
    </source>
</evidence>
<dbReference type="RefSeq" id="WP_254418655.1">
    <property type="nucleotide sequence ID" value="NZ_BAAAJB010000092.1"/>
</dbReference>
<sequence length="447" mass="49452">MYIERISVDGIRGFHGPRAVQDLEFPLPKDGQGSWTVLAGRNGSGKTTLLRAIALGLVGPSYARHLVPDFGHWVSHDAPTGDVTITIHPDNHWDKFTQGRRPQESFSGALHWRRVDTDRQLREQVSGPSNTSRGKGSKSPDRGPWSEETSGWYVAGYGPFRRLEGGSTAAQRLTLNNGPVARLASLFDEDVSLAESVQWLKDLLLRQKGGSLPEAPLDFVFRILNDGLLPDGFQVSHVDADGLWVKHSGKTSALREVSDGYRTVAALVLDLVRQLHWAGGEEVFAEDDGNRPVVVMPGVVLIDEIDVHLHVSWQKAIGGWLKKHFPNIQFIVSSHSPYICQSADPGGLIRLPGVNEEEAPRVVSEDLYQRIVYGSGDDALLTELFGIDSPYSDRANEKRELLSELESRVLTGEATERDEKEYVALRRALTSSPITRVREIASQFEAE</sequence>
<dbReference type="SMART" id="SM00382">
    <property type="entry name" value="AAA"/>
    <property type="match status" value="1"/>
</dbReference>
<protein>
    <submittedName>
        <fullName evidence="3">AAA family ATPase</fullName>
    </submittedName>
</protein>
<evidence type="ECO:0000313" key="3">
    <source>
        <dbReference type="EMBL" id="USY19427.1"/>
    </source>
</evidence>
<dbReference type="InterPro" id="IPR038729">
    <property type="entry name" value="Rad50/SbcC_AAA"/>
</dbReference>
<accession>A0ABY5D4X8</accession>
<dbReference type="Proteomes" id="UP001055940">
    <property type="component" value="Chromosome"/>
</dbReference>
<evidence type="ECO:0000313" key="4">
    <source>
        <dbReference type="Proteomes" id="UP001055940"/>
    </source>
</evidence>
<organism evidence="3 4">
    <name type="scientific">Nocardiopsis exhalans</name>
    <dbReference type="NCBI Taxonomy" id="163604"/>
    <lineage>
        <taxon>Bacteria</taxon>
        <taxon>Bacillati</taxon>
        <taxon>Actinomycetota</taxon>
        <taxon>Actinomycetes</taxon>
        <taxon>Streptosporangiales</taxon>
        <taxon>Nocardiopsidaceae</taxon>
        <taxon>Nocardiopsis</taxon>
    </lineage>
</organism>
<keyword evidence="4" id="KW-1185">Reference proteome</keyword>